<reference evidence="3 4" key="1">
    <citation type="journal article" date="2018" name="Mol. Biol. Evol.">
        <title>Broad Genomic Sampling Reveals a Smut Pathogenic Ancestry of the Fungal Clade Ustilaginomycotina.</title>
        <authorList>
            <person name="Kijpornyongpan T."/>
            <person name="Mondo S.J."/>
            <person name="Barry K."/>
            <person name="Sandor L."/>
            <person name="Lee J."/>
            <person name="Lipzen A."/>
            <person name="Pangilinan J."/>
            <person name="LaButti K."/>
            <person name="Hainaut M."/>
            <person name="Henrissat B."/>
            <person name="Grigoriev I.V."/>
            <person name="Spatafora J.W."/>
            <person name="Aime M.C."/>
        </authorList>
    </citation>
    <scope>NUCLEOTIDE SEQUENCE [LARGE SCALE GENOMIC DNA]</scope>
    <source>
        <strain evidence="3 4">MCA 4658</strain>
    </source>
</reference>
<accession>A0A316W1J3</accession>
<dbReference type="STRING" id="1522189.A0A316W1J3"/>
<feature type="domain" description="Cyclin-D1-binding protein 1-like N-terminal" evidence="2">
    <location>
        <begin position="204"/>
        <end position="319"/>
    </location>
</feature>
<feature type="compositionally biased region" description="Acidic residues" evidence="1">
    <location>
        <begin position="452"/>
        <end position="464"/>
    </location>
</feature>
<gene>
    <name evidence="3" type="ORF">IE81DRAFT_322403</name>
</gene>
<dbReference type="RefSeq" id="XP_025370709.1">
    <property type="nucleotide sequence ID" value="XM_025513627.1"/>
</dbReference>
<dbReference type="InterPro" id="IPR026907">
    <property type="entry name" value="GCIP-like"/>
</dbReference>
<dbReference type="InParanoid" id="A0A316W1J3"/>
<dbReference type="OrthoDB" id="5978656at2759"/>
<evidence type="ECO:0000313" key="4">
    <source>
        <dbReference type="Proteomes" id="UP000245783"/>
    </source>
</evidence>
<dbReference type="Pfam" id="PF13324">
    <property type="entry name" value="GCIP_N"/>
    <property type="match status" value="1"/>
</dbReference>
<dbReference type="PANTHER" id="PTHR15492">
    <property type="entry name" value="CYCLIN D1-BINDING PROTEIN 1"/>
    <property type="match status" value="1"/>
</dbReference>
<dbReference type="InterPro" id="IPR049317">
    <property type="entry name" value="GCIP-like_N"/>
</dbReference>
<evidence type="ECO:0000313" key="3">
    <source>
        <dbReference type="EMBL" id="PWN43549.1"/>
    </source>
</evidence>
<evidence type="ECO:0000259" key="2">
    <source>
        <dbReference type="Pfam" id="PF13324"/>
    </source>
</evidence>
<dbReference type="GO" id="GO:0005634">
    <property type="term" value="C:nucleus"/>
    <property type="evidence" value="ECO:0007669"/>
    <property type="project" value="TreeGrafter"/>
</dbReference>
<dbReference type="Gene3D" id="1.20.1410.10">
    <property type="entry name" value="I/LWEQ domain"/>
    <property type="match status" value="1"/>
</dbReference>
<feature type="region of interest" description="Disordered" evidence="1">
    <location>
        <begin position="319"/>
        <end position="354"/>
    </location>
</feature>
<organism evidence="3 4">
    <name type="scientific">Ceraceosorus guamensis</name>
    <dbReference type="NCBI Taxonomy" id="1522189"/>
    <lineage>
        <taxon>Eukaryota</taxon>
        <taxon>Fungi</taxon>
        <taxon>Dikarya</taxon>
        <taxon>Basidiomycota</taxon>
        <taxon>Ustilaginomycotina</taxon>
        <taxon>Exobasidiomycetes</taxon>
        <taxon>Ceraceosorales</taxon>
        <taxon>Ceraceosoraceae</taxon>
        <taxon>Ceraceosorus</taxon>
    </lineage>
</organism>
<dbReference type="AlphaFoldDB" id="A0A316W1J3"/>
<dbReference type="Proteomes" id="UP000245783">
    <property type="component" value="Unassembled WGS sequence"/>
</dbReference>
<sequence length="554" mass="58951">MTLEGKPTANRAASTTHAAPSEVTEQELQSKLFRLAILLATALSTIDEATPPAALPSGSKLPSSESFVRLSEQLHNDLVQLFNLAQKTATNLTLALKPSRNALAAAPASSGASISPIGGLDAASLTAASAQLDTFSSEVLPKLAFLARKAAGEAHIFVRAAPRELSQGEKDERTRLEKEVTAMGGRIVDPFEATPPAKVPGLGLGLNLTKAIRHHVRDVMESVAGLCTSLMDANTLKVVHQAAAARARADGVRNGPNATQSPPLSAMEGRKKALEATAKVWAACDQATKELPTSNREVVLKKWKEREEVMEDGWNELREGAGVDDAQAERDRESAAMRQPGRDHTTSSSRTNAVDLPLDESDPFAALQNLKLDDDEAAKAARFVPLIKLGRFLHGTLGRLLKSALSRQQDQSVLDYDELHLLGERMLEAQDDLVAALLYGEQELGNGLDLEEGDEQEAEEEAIEDGGASGTEGENSDEEQATTLSGAVNIYVKIALQLVHESGVDALLEHAESAALAPKASSASHQTAVKNVRICVEEMSKLGKSLAEQSEADG</sequence>
<dbReference type="EMBL" id="KZ819369">
    <property type="protein sequence ID" value="PWN43549.1"/>
    <property type="molecule type" value="Genomic_DNA"/>
</dbReference>
<feature type="region of interest" description="Disordered" evidence="1">
    <location>
        <begin position="1"/>
        <end position="23"/>
    </location>
</feature>
<name>A0A316W1J3_9BASI</name>
<evidence type="ECO:0000256" key="1">
    <source>
        <dbReference type="SAM" id="MobiDB-lite"/>
    </source>
</evidence>
<protein>
    <recommendedName>
        <fullName evidence="2">Cyclin-D1-binding protein 1-like N-terminal domain-containing protein</fullName>
    </recommendedName>
</protein>
<keyword evidence="4" id="KW-1185">Reference proteome</keyword>
<dbReference type="GeneID" id="37035497"/>
<feature type="region of interest" description="Disordered" evidence="1">
    <location>
        <begin position="452"/>
        <end position="480"/>
    </location>
</feature>
<feature type="compositionally biased region" description="Basic and acidic residues" evidence="1">
    <location>
        <begin position="319"/>
        <end position="345"/>
    </location>
</feature>
<proteinExistence type="predicted"/>
<dbReference type="PANTHER" id="PTHR15492:SF1">
    <property type="entry name" value="CYCLIN-D1-BINDING PROTEIN 1"/>
    <property type="match status" value="1"/>
</dbReference>